<reference evidence="2 3" key="1">
    <citation type="submission" date="2020-08" db="EMBL/GenBank/DDBJ databases">
        <title>Genomic Encyclopedia of Type Strains, Phase IV (KMG-IV): sequencing the most valuable type-strain genomes for metagenomic binning, comparative biology and taxonomic classification.</title>
        <authorList>
            <person name="Goeker M."/>
        </authorList>
    </citation>
    <scope>NUCLEOTIDE SEQUENCE [LARGE SCALE GENOMIC DNA]</scope>
    <source>
        <strain evidence="2 3">DSM 45385</strain>
    </source>
</reference>
<evidence type="ECO:0000256" key="1">
    <source>
        <dbReference type="SAM" id="Phobius"/>
    </source>
</evidence>
<evidence type="ECO:0000313" key="2">
    <source>
        <dbReference type="EMBL" id="MBB5083194.1"/>
    </source>
</evidence>
<name>A0A7W8ACK9_9ACTN</name>
<evidence type="ECO:0000313" key="3">
    <source>
        <dbReference type="Proteomes" id="UP000568380"/>
    </source>
</evidence>
<keyword evidence="3" id="KW-1185">Reference proteome</keyword>
<dbReference type="RefSeq" id="WP_281395803.1">
    <property type="nucleotide sequence ID" value="NZ_JACHIN010000016.1"/>
</dbReference>
<keyword evidence="1" id="KW-0812">Transmembrane</keyword>
<sequence>MGARTAGARLGSTTVDRPRFWLLPIVLGLLLLIVVVGALVT</sequence>
<accession>A0A7W8ACK9</accession>
<organism evidence="2 3">
    <name type="scientific">Nonomuraea endophytica</name>
    <dbReference type="NCBI Taxonomy" id="714136"/>
    <lineage>
        <taxon>Bacteria</taxon>
        <taxon>Bacillati</taxon>
        <taxon>Actinomycetota</taxon>
        <taxon>Actinomycetes</taxon>
        <taxon>Streptosporangiales</taxon>
        <taxon>Streptosporangiaceae</taxon>
        <taxon>Nonomuraea</taxon>
    </lineage>
</organism>
<gene>
    <name evidence="2" type="ORF">HNR40_008697</name>
</gene>
<dbReference type="EMBL" id="JACHIN010000016">
    <property type="protein sequence ID" value="MBB5083194.1"/>
    <property type="molecule type" value="Genomic_DNA"/>
</dbReference>
<protein>
    <submittedName>
        <fullName evidence="2">Uncharacterized protein</fullName>
    </submittedName>
</protein>
<comment type="caution">
    <text evidence="2">The sequence shown here is derived from an EMBL/GenBank/DDBJ whole genome shotgun (WGS) entry which is preliminary data.</text>
</comment>
<feature type="transmembrane region" description="Helical" evidence="1">
    <location>
        <begin position="20"/>
        <end position="40"/>
    </location>
</feature>
<keyword evidence="1" id="KW-1133">Transmembrane helix</keyword>
<keyword evidence="1" id="KW-0472">Membrane</keyword>
<proteinExistence type="predicted"/>
<dbReference type="Proteomes" id="UP000568380">
    <property type="component" value="Unassembled WGS sequence"/>
</dbReference>
<dbReference type="AlphaFoldDB" id="A0A7W8ACK9"/>